<dbReference type="GO" id="GO:0032451">
    <property type="term" value="F:demethylase activity"/>
    <property type="evidence" value="ECO:0007669"/>
    <property type="project" value="TreeGrafter"/>
</dbReference>
<dbReference type="SUPFAM" id="SSF53756">
    <property type="entry name" value="UDP-Glycosyltransferase/glycogen phosphorylase"/>
    <property type="match status" value="1"/>
</dbReference>
<name>A0A812PRB2_9DINO</name>
<keyword evidence="4" id="KW-1185">Reference proteome</keyword>
<dbReference type="PANTHER" id="PTHR12463:SF1">
    <property type="entry name" value="2-OXOGLUTARATE AND FE-DEPENDENT OXYGENASE FAMILY PROTEIN"/>
    <property type="match status" value="1"/>
</dbReference>
<evidence type="ECO:0000313" key="3">
    <source>
        <dbReference type="EMBL" id="CAE7353080.1"/>
    </source>
</evidence>
<sequence length="891" mass="97806">MAGLSVYSATLAACEGSCAWRKSLLLLSDLSSKRLVGNVMTNNSAISSCAKAQEWQLALMLFTDLLVKEQFDSFSCEIALAFCEAGCAALAACKFLTELGRFAFVALKTREARKAALEEQEKKAKEEEVSLVRSSSQDREVAQRLQSLGSEDPEHKDAQNHQQSMPKPPIAAQLLPKTFDTLITYENLSFWFRSSPPTMGHAPSVIAGPSILAALTAPGLRPSLVSNAATLQQRHHLAQARHRATPLTAAVLPVLCASGGAAVSRCSRGPRLRPRCTRACQVVSVEEAVKQVKGFHLFPEFLTEEEGHELAEFLDNGDPEWRQEQFGVPTLYRVKHFGVLGSLRPRVVRLPDPKLGEVDLPSDGILGQVSQRLSQPGLPWSRCLKGFVANEANVNDYSRDGSRLLLHWDDRGLYEECVCSVTVMGECMMTFQLGGRSNLSSSSSSSETQGVAPLRVAIPARSLLVLRGAARYEWQHGIPEPEDFLSKRRVAIIFRRVKGTPRSSATSGNLARSEACRRPNAPRRAMVISTNWPDPDVSAAGRVTSGRLRLLRSFCSLESGNAVSFASAARPGSAQGKLSAANDVQCFRIKTNDEASVVAALESAGNPELVLFDGFNAEERFGHYVRDKLPDSMRILDMQDFHALRLGRERLIEDAADASTVVSYRPTAFDDDLQRELASIHRCDATLAISEDERKLLVDTYGVPGWKVFAAPFGFARSGALPGYEDRQGAMFIGNWRHRPNRDCAKWLIQEVWPLVRQRFPDLELSVYGANQTPDDAALTQESLGAYVRGYCRSVQKAMRQHRLLVAPLRYGAGVKGKVLEAMQHGLVVVTTPVGVEGIASPESFPGYVVQTGGEDAGAFAEGIAEALRDPCRWQEQQQRATELLIEHFDE</sequence>
<dbReference type="GO" id="GO:0070988">
    <property type="term" value="P:demethylation"/>
    <property type="evidence" value="ECO:0007669"/>
    <property type="project" value="InterPro"/>
</dbReference>
<feature type="region of interest" description="Disordered" evidence="1">
    <location>
        <begin position="126"/>
        <end position="168"/>
    </location>
</feature>
<feature type="compositionally biased region" description="Basic and acidic residues" evidence="1">
    <location>
        <begin position="126"/>
        <end position="142"/>
    </location>
</feature>
<dbReference type="Gene3D" id="3.40.50.2000">
    <property type="entry name" value="Glycogen Phosphorylase B"/>
    <property type="match status" value="1"/>
</dbReference>
<dbReference type="Gene3D" id="2.60.120.590">
    <property type="entry name" value="Alpha-ketoglutarate-dependent dioxygenase AlkB-like"/>
    <property type="match status" value="1"/>
</dbReference>
<dbReference type="PANTHER" id="PTHR12463">
    <property type="entry name" value="OXYGENASE-RELATED"/>
    <property type="match status" value="1"/>
</dbReference>
<dbReference type="Proteomes" id="UP000604046">
    <property type="component" value="Unassembled WGS sequence"/>
</dbReference>
<dbReference type="SUPFAM" id="SSF51197">
    <property type="entry name" value="Clavaminate synthase-like"/>
    <property type="match status" value="1"/>
</dbReference>
<gene>
    <name evidence="3" type="primary">ALKBH8</name>
    <name evidence="3" type="ORF">SNAT2548_LOCUS18653</name>
</gene>
<dbReference type="GO" id="GO:0016491">
    <property type="term" value="F:oxidoreductase activity"/>
    <property type="evidence" value="ECO:0007669"/>
    <property type="project" value="TreeGrafter"/>
</dbReference>
<dbReference type="CDD" id="cd03801">
    <property type="entry name" value="GT4_PimA-like"/>
    <property type="match status" value="1"/>
</dbReference>
<evidence type="ECO:0000256" key="1">
    <source>
        <dbReference type="SAM" id="MobiDB-lite"/>
    </source>
</evidence>
<feature type="domain" description="Alpha-ketoglutarate-dependent dioxygenase AlkB-like" evidence="2">
    <location>
        <begin position="294"/>
        <end position="495"/>
    </location>
</feature>
<protein>
    <submittedName>
        <fullName evidence="3">ALKBH8 protein</fullName>
    </submittedName>
</protein>
<dbReference type="Pfam" id="PF13692">
    <property type="entry name" value="Glyco_trans_1_4"/>
    <property type="match status" value="1"/>
</dbReference>
<dbReference type="EMBL" id="CAJNDS010002152">
    <property type="protein sequence ID" value="CAE7353080.1"/>
    <property type="molecule type" value="Genomic_DNA"/>
</dbReference>
<dbReference type="InterPro" id="IPR037151">
    <property type="entry name" value="AlkB-like_sf"/>
</dbReference>
<dbReference type="Pfam" id="PF13532">
    <property type="entry name" value="2OG-FeII_Oxy_2"/>
    <property type="match status" value="1"/>
</dbReference>
<dbReference type="AlphaFoldDB" id="A0A812PRB2"/>
<dbReference type="OrthoDB" id="426882at2759"/>
<comment type="caution">
    <text evidence="3">The sequence shown here is derived from an EMBL/GenBank/DDBJ whole genome shotgun (WGS) entry which is preliminary data.</text>
</comment>
<dbReference type="InterPro" id="IPR027450">
    <property type="entry name" value="AlkB-like"/>
</dbReference>
<evidence type="ECO:0000259" key="2">
    <source>
        <dbReference type="Pfam" id="PF13532"/>
    </source>
</evidence>
<evidence type="ECO:0000313" key="4">
    <source>
        <dbReference type="Proteomes" id="UP000604046"/>
    </source>
</evidence>
<organism evidence="3 4">
    <name type="scientific">Symbiodinium natans</name>
    <dbReference type="NCBI Taxonomy" id="878477"/>
    <lineage>
        <taxon>Eukaryota</taxon>
        <taxon>Sar</taxon>
        <taxon>Alveolata</taxon>
        <taxon>Dinophyceae</taxon>
        <taxon>Suessiales</taxon>
        <taxon>Symbiodiniaceae</taxon>
        <taxon>Symbiodinium</taxon>
    </lineage>
</organism>
<dbReference type="InterPro" id="IPR032857">
    <property type="entry name" value="ALKBH4"/>
</dbReference>
<dbReference type="Gene3D" id="1.25.40.10">
    <property type="entry name" value="Tetratricopeptide repeat domain"/>
    <property type="match status" value="1"/>
</dbReference>
<accession>A0A812PRB2</accession>
<dbReference type="InterPro" id="IPR011990">
    <property type="entry name" value="TPR-like_helical_dom_sf"/>
</dbReference>
<reference evidence="3" key="1">
    <citation type="submission" date="2021-02" db="EMBL/GenBank/DDBJ databases">
        <authorList>
            <person name="Dougan E. K."/>
            <person name="Rhodes N."/>
            <person name="Thang M."/>
            <person name="Chan C."/>
        </authorList>
    </citation>
    <scope>NUCLEOTIDE SEQUENCE</scope>
</reference>
<proteinExistence type="predicted"/>